<dbReference type="EMBL" id="JAPWDO010000001">
    <property type="protein sequence ID" value="KAJ5486424.1"/>
    <property type="molecule type" value="Genomic_DNA"/>
</dbReference>
<evidence type="ECO:0000313" key="1">
    <source>
        <dbReference type="EMBL" id="KAJ5486424.1"/>
    </source>
</evidence>
<reference evidence="1" key="2">
    <citation type="journal article" date="2023" name="IMA Fungus">
        <title>Comparative genomic study of the Penicillium genus elucidates a diverse pangenome and 15 lateral gene transfer events.</title>
        <authorList>
            <person name="Petersen C."/>
            <person name="Sorensen T."/>
            <person name="Nielsen M.R."/>
            <person name="Sondergaard T.E."/>
            <person name="Sorensen J.L."/>
            <person name="Fitzpatrick D.A."/>
            <person name="Frisvad J.C."/>
            <person name="Nielsen K.L."/>
        </authorList>
    </citation>
    <scope>NUCLEOTIDE SEQUENCE</scope>
    <source>
        <strain evidence="1">IBT 17660</strain>
    </source>
</reference>
<protein>
    <submittedName>
        <fullName evidence="1">Uncharacterized protein</fullName>
    </submittedName>
</protein>
<accession>A0A9W9X949</accession>
<keyword evidence="2" id="KW-1185">Reference proteome</keyword>
<gene>
    <name evidence="1" type="ORF">N7530_000724</name>
</gene>
<dbReference type="Proteomes" id="UP001147760">
    <property type="component" value="Unassembled WGS sequence"/>
</dbReference>
<name>A0A9W9X949_9EURO</name>
<comment type="caution">
    <text evidence="1">The sequence shown here is derived from an EMBL/GenBank/DDBJ whole genome shotgun (WGS) entry which is preliminary data.</text>
</comment>
<reference evidence="1" key="1">
    <citation type="submission" date="2022-12" db="EMBL/GenBank/DDBJ databases">
        <authorList>
            <person name="Petersen C."/>
        </authorList>
    </citation>
    <scope>NUCLEOTIDE SEQUENCE</scope>
    <source>
        <strain evidence="1">IBT 17660</strain>
    </source>
</reference>
<dbReference type="AlphaFoldDB" id="A0A9W9X949"/>
<organism evidence="1 2">
    <name type="scientific">Penicillium desertorum</name>
    <dbReference type="NCBI Taxonomy" id="1303715"/>
    <lineage>
        <taxon>Eukaryota</taxon>
        <taxon>Fungi</taxon>
        <taxon>Dikarya</taxon>
        <taxon>Ascomycota</taxon>
        <taxon>Pezizomycotina</taxon>
        <taxon>Eurotiomycetes</taxon>
        <taxon>Eurotiomycetidae</taxon>
        <taxon>Eurotiales</taxon>
        <taxon>Aspergillaceae</taxon>
        <taxon>Penicillium</taxon>
    </lineage>
</organism>
<proteinExistence type="predicted"/>
<sequence>MVIDQRARMCFAVIAKLDKASSDASVIVSSNPNWLTHPNASSAFDAIFEGDGAVQTPNYSTRSVCMNRQVVQLPERCPGVLGTCVKELEWDRRMRARRVEDEWKAPRK</sequence>
<evidence type="ECO:0000313" key="2">
    <source>
        <dbReference type="Proteomes" id="UP001147760"/>
    </source>
</evidence>